<dbReference type="OrthoDB" id="7943935at2759"/>
<protein>
    <recommendedName>
        <fullName evidence="3">DUF753 domain-containing protein</fullName>
    </recommendedName>
</protein>
<feature type="domain" description="DUF753" evidence="3">
    <location>
        <begin position="131"/>
        <end position="206"/>
    </location>
</feature>
<reference evidence="4" key="1">
    <citation type="journal article" date="2014" name="BMC Genomics">
        <title>Characterizing the developmental transcriptome of the oriental fruit fly, Bactrocera dorsalis (Diptera: Tephritidae) through comparative genomic analysis with Drosophila melanogaster utilizing modENCODE datasets.</title>
        <authorList>
            <person name="Geib S.M."/>
            <person name="Calla B."/>
            <person name="Hall B."/>
            <person name="Hou S."/>
            <person name="Manoukis N.C."/>
        </authorList>
    </citation>
    <scope>NUCLEOTIDE SEQUENCE</scope>
    <source>
        <strain evidence="4">Punador</strain>
    </source>
</reference>
<dbReference type="PANTHER" id="PTHR21721">
    <property type="entry name" value="GH09876P-RELATED"/>
    <property type="match status" value="1"/>
</dbReference>
<feature type="compositionally biased region" description="Low complexity" evidence="1">
    <location>
        <begin position="315"/>
        <end position="329"/>
    </location>
</feature>
<dbReference type="PANTHER" id="PTHR21721:SF26">
    <property type="entry name" value="DUF753 DOMAIN-CONTAINING PROTEIN-RELATED"/>
    <property type="match status" value="1"/>
</dbReference>
<evidence type="ECO:0000256" key="1">
    <source>
        <dbReference type="SAM" id="MobiDB-lite"/>
    </source>
</evidence>
<dbReference type="InterPro" id="IPR008472">
    <property type="entry name" value="DUF753"/>
</dbReference>
<proteinExistence type="predicted"/>
<name>A0A034WEH1_BACDO</name>
<organism evidence="4">
    <name type="scientific">Bactrocera dorsalis</name>
    <name type="common">Oriental fruit fly</name>
    <name type="synonym">Dacus dorsalis</name>
    <dbReference type="NCBI Taxonomy" id="27457"/>
    <lineage>
        <taxon>Eukaryota</taxon>
        <taxon>Metazoa</taxon>
        <taxon>Ecdysozoa</taxon>
        <taxon>Arthropoda</taxon>
        <taxon>Hexapoda</taxon>
        <taxon>Insecta</taxon>
        <taxon>Pterygota</taxon>
        <taxon>Neoptera</taxon>
        <taxon>Endopterygota</taxon>
        <taxon>Diptera</taxon>
        <taxon>Brachycera</taxon>
        <taxon>Muscomorpha</taxon>
        <taxon>Tephritoidea</taxon>
        <taxon>Tephritidae</taxon>
        <taxon>Bactrocera</taxon>
        <taxon>Bactrocera</taxon>
    </lineage>
</organism>
<feature type="compositionally biased region" description="Low complexity" evidence="1">
    <location>
        <begin position="213"/>
        <end position="227"/>
    </location>
</feature>
<feature type="signal peptide" evidence="2">
    <location>
        <begin position="1"/>
        <end position="31"/>
    </location>
</feature>
<sequence>MLQLNKRTHKLLTYALVVLVLLQVLIEPTEAATKCHKCTGINCQRTTYAATEDCTDTLDSCVTVFQESMVLAQGCLGQLAVELRNKCEMPSAEQTDGAEMIDVDDATPAVNRNCHQCSEDLCNNLSAEGTDCLQCDSNEEAKCASDTESLQPQRCPISKAVNTYCYAKIEASRATRGCATDLAQQKECQSNSGCSLCSPSDINGCNRDPKVATNDTTSSTGDFDTSSGGSGTSNGGSSSSGSDGSSSSGTSGGDSNSGSSGTSGSGSSSGGASGGSESGTSSGTGDGGSSSGAGNGGSDSGAGSGSGTGGGGSSSGSSGTSNGDSSSGGSSSGTGGSDSNSGSSGSAGGGSSSAGSSSGSDSEASSGTGSGGSSSGSGSSGSGSDAGAGGSDSNSGSGSGSGSGTEISGASGVSNKLFVAVILMALPYFI</sequence>
<evidence type="ECO:0000259" key="3">
    <source>
        <dbReference type="Pfam" id="PF05444"/>
    </source>
</evidence>
<feature type="chain" id="PRO_5001557619" description="DUF753 domain-containing protein" evidence="2">
    <location>
        <begin position="32"/>
        <end position="430"/>
    </location>
</feature>
<evidence type="ECO:0000256" key="2">
    <source>
        <dbReference type="SAM" id="SignalP"/>
    </source>
</evidence>
<dbReference type="Pfam" id="PF05444">
    <property type="entry name" value="DUF753"/>
    <property type="match status" value="1"/>
</dbReference>
<feature type="compositionally biased region" description="Gly residues" evidence="1">
    <location>
        <begin position="368"/>
        <end position="390"/>
    </location>
</feature>
<feature type="compositionally biased region" description="Low complexity" evidence="1">
    <location>
        <begin position="353"/>
        <end position="367"/>
    </location>
</feature>
<evidence type="ECO:0000313" key="4">
    <source>
        <dbReference type="EMBL" id="JAC52682.1"/>
    </source>
</evidence>
<dbReference type="EMBL" id="GAKP01006270">
    <property type="protein sequence ID" value="JAC52682.1"/>
    <property type="molecule type" value="Transcribed_RNA"/>
</dbReference>
<accession>A0A034WEH1</accession>
<feature type="region of interest" description="Disordered" evidence="1">
    <location>
        <begin position="208"/>
        <end position="410"/>
    </location>
</feature>
<feature type="compositionally biased region" description="Low complexity" evidence="1">
    <location>
        <begin position="235"/>
        <end position="260"/>
    </location>
</feature>
<feature type="compositionally biased region" description="Gly residues" evidence="1">
    <location>
        <begin position="261"/>
        <end position="314"/>
    </location>
</feature>
<dbReference type="AlphaFoldDB" id="A0A034WEH1"/>
<keyword evidence="2" id="KW-0732">Signal</keyword>